<keyword evidence="3" id="KW-1185">Reference proteome</keyword>
<dbReference type="eggNOG" id="arCOG01084">
    <property type="taxonomic scope" value="Archaea"/>
</dbReference>
<dbReference type="InterPro" id="IPR004518">
    <property type="entry name" value="MazG-like_dom"/>
</dbReference>
<dbReference type="SUPFAM" id="SSF101386">
    <property type="entry name" value="all-alpha NTP pyrophosphatases"/>
    <property type="match status" value="1"/>
</dbReference>
<dbReference type="Gene3D" id="1.10.287.1080">
    <property type="entry name" value="MazG-like"/>
    <property type="match status" value="1"/>
</dbReference>
<dbReference type="Pfam" id="PF03819">
    <property type="entry name" value="MazG"/>
    <property type="match status" value="1"/>
</dbReference>
<dbReference type="EMBL" id="AOMB01000005">
    <property type="protein sequence ID" value="EMA41437.1"/>
    <property type="molecule type" value="Genomic_DNA"/>
</dbReference>
<proteinExistence type="predicted"/>
<name>M0M6J5_9EURY</name>
<gene>
    <name evidence="2" type="ORF">C447_01245</name>
</gene>
<feature type="domain" description="NTP pyrophosphohydrolase MazG-like" evidence="1">
    <location>
        <begin position="27"/>
        <end position="90"/>
    </location>
</feature>
<evidence type="ECO:0000313" key="2">
    <source>
        <dbReference type="EMBL" id="EMA41437.1"/>
    </source>
</evidence>
<reference evidence="2 3" key="1">
    <citation type="journal article" date="2014" name="PLoS Genet.">
        <title>Phylogenetically driven sequencing of extremely halophilic archaea reveals strategies for static and dynamic osmo-response.</title>
        <authorList>
            <person name="Becker E.A."/>
            <person name="Seitzer P.M."/>
            <person name="Tritt A."/>
            <person name="Larsen D."/>
            <person name="Krusor M."/>
            <person name="Yao A.I."/>
            <person name="Wu D."/>
            <person name="Madern D."/>
            <person name="Eisen J.A."/>
            <person name="Darling A.E."/>
            <person name="Facciotti M.T."/>
        </authorList>
    </citation>
    <scope>NUCLEOTIDE SEQUENCE [LARGE SCALE GENOMIC DNA]</scope>
    <source>
        <strain evidence="2 3">100A6</strain>
    </source>
</reference>
<dbReference type="RefSeq" id="WP_007690065.1">
    <property type="nucleotide sequence ID" value="NZ_AJRK01000101.1"/>
</dbReference>
<organism evidence="2 3">
    <name type="scientific">Halococcus hamelinensis 100A6</name>
    <dbReference type="NCBI Taxonomy" id="1132509"/>
    <lineage>
        <taxon>Archaea</taxon>
        <taxon>Methanobacteriati</taxon>
        <taxon>Methanobacteriota</taxon>
        <taxon>Stenosarchaea group</taxon>
        <taxon>Halobacteria</taxon>
        <taxon>Halobacteriales</taxon>
        <taxon>Halococcaceae</taxon>
        <taxon>Halococcus</taxon>
    </lineage>
</organism>
<dbReference type="GO" id="GO:0016787">
    <property type="term" value="F:hydrolase activity"/>
    <property type="evidence" value="ECO:0007669"/>
    <property type="project" value="UniProtKB-KW"/>
</dbReference>
<sequence length="101" mass="10564">MEAQRRVAAFVADHDLDAPPEHRILDLAAEVGEIAADATESSNYGADPAGLSVNPDEIGDALFSLLALADSLDIDAGDALDEAFEKYETRIDETGSASSEG</sequence>
<dbReference type="CDD" id="cd11523">
    <property type="entry name" value="NTP-PPase"/>
    <property type="match status" value="1"/>
</dbReference>
<evidence type="ECO:0000313" key="3">
    <source>
        <dbReference type="Proteomes" id="UP000011566"/>
    </source>
</evidence>
<keyword evidence="2" id="KW-0378">Hydrolase</keyword>
<evidence type="ECO:0000259" key="1">
    <source>
        <dbReference type="Pfam" id="PF03819"/>
    </source>
</evidence>
<dbReference type="OrthoDB" id="85269at2157"/>
<dbReference type="PATRIC" id="fig|1132509.6.peg.300"/>
<comment type="caution">
    <text evidence="2">The sequence shown here is derived from an EMBL/GenBank/DDBJ whole genome shotgun (WGS) entry which is preliminary data.</text>
</comment>
<protein>
    <submittedName>
        <fullName evidence="2">Nucleotide pyrophosphohydrolase</fullName>
    </submittedName>
</protein>
<dbReference type="AlphaFoldDB" id="M0M6J5"/>
<accession>M0M6J5</accession>
<dbReference type="Proteomes" id="UP000011566">
    <property type="component" value="Unassembled WGS sequence"/>
</dbReference>